<dbReference type="Pfam" id="PF00096">
    <property type="entry name" value="zf-C2H2"/>
    <property type="match status" value="1"/>
</dbReference>
<dbReference type="OrthoDB" id="6077919at2759"/>
<dbReference type="RefSeq" id="XP_003668472.1">
    <property type="nucleotide sequence ID" value="XM_003668424.1"/>
</dbReference>
<evidence type="ECO:0000259" key="6">
    <source>
        <dbReference type="PROSITE" id="PS50157"/>
    </source>
</evidence>
<dbReference type="PANTHER" id="PTHR23235">
    <property type="entry name" value="KRUEPPEL-LIKE TRANSCRIPTION FACTOR"/>
    <property type="match status" value="1"/>
</dbReference>
<feature type="region of interest" description="Disordered" evidence="5">
    <location>
        <begin position="317"/>
        <end position="336"/>
    </location>
</feature>
<keyword evidence="1" id="KW-0479">Metal-binding</keyword>
<dbReference type="GO" id="GO:0008270">
    <property type="term" value="F:zinc ion binding"/>
    <property type="evidence" value="ECO:0007669"/>
    <property type="project" value="UniProtKB-KW"/>
</dbReference>
<dbReference type="PANTHER" id="PTHR23235:SF150">
    <property type="entry name" value="KRUEPPEL-LIKE FACTOR LUNA"/>
    <property type="match status" value="1"/>
</dbReference>
<dbReference type="PROSITE" id="PS50157">
    <property type="entry name" value="ZINC_FINGER_C2H2_2"/>
    <property type="match status" value="2"/>
</dbReference>
<evidence type="ECO:0000256" key="4">
    <source>
        <dbReference type="PROSITE-ProRule" id="PRU00042"/>
    </source>
</evidence>
<dbReference type="KEGG" id="ndi:NDAI_0B01940"/>
<accession>G0W618</accession>
<dbReference type="Proteomes" id="UP000000689">
    <property type="component" value="Chromosome 2"/>
</dbReference>
<dbReference type="GeneID" id="11497490"/>
<dbReference type="InterPro" id="IPR036236">
    <property type="entry name" value="Znf_C2H2_sf"/>
</dbReference>
<evidence type="ECO:0000256" key="5">
    <source>
        <dbReference type="SAM" id="MobiDB-lite"/>
    </source>
</evidence>
<keyword evidence="8" id="KW-1185">Reference proteome</keyword>
<feature type="compositionally biased region" description="Basic residues" evidence="5">
    <location>
        <begin position="324"/>
        <end position="336"/>
    </location>
</feature>
<sequence length="336" mass="37413">MSREPILPFTNYYQETKKLGSDRIVLPSIAALVSNIDSNVTKTEPLQQHYQHLRTPDRYQYHHKSAEAPKLPAPLAYTHNPTTTTVLTPQPQYIAVSRPPQLCSSAGMPYTFSMVQTPIVQVQAANKFYPQTIPVITQTPQTQWITANFYSTQNPPPPGTLVGPAPRLSALEPLPINVAPRRPFIVTVPYHPLCSNTPSSTSSLSSSSIMSSPTLPTNNYGVANFEENPNSIGCMYGDSSKLANIYRDPKIKNKKQCDICGKICSRPSTLKTHYLIHSGDTPFKCAWKGCTKAFNVKSNMLRHFKCHEKKARLSGGVSKVIDKNKHKQRGKRHVNK</sequence>
<dbReference type="AlphaFoldDB" id="G0W618"/>
<dbReference type="HOGENOM" id="CLU_826641_0_0_1"/>
<dbReference type="GO" id="GO:0000981">
    <property type="term" value="F:DNA-binding transcription factor activity, RNA polymerase II-specific"/>
    <property type="evidence" value="ECO:0007669"/>
    <property type="project" value="TreeGrafter"/>
</dbReference>
<keyword evidence="3" id="KW-0862">Zinc</keyword>
<feature type="domain" description="C2H2-type" evidence="6">
    <location>
        <begin position="283"/>
        <end position="312"/>
    </location>
</feature>
<protein>
    <recommendedName>
        <fullName evidence="6">C2H2-type domain-containing protein</fullName>
    </recommendedName>
</protein>
<evidence type="ECO:0000313" key="8">
    <source>
        <dbReference type="Proteomes" id="UP000000689"/>
    </source>
</evidence>
<organism evidence="7 8">
    <name type="scientific">Naumovozyma dairenensis (strain ATCC 10597 / BCRC 20456 / CBS 421 / NBRC 0211 / NRRL Y-12639)</name>
    <name type="common">Saccharomyces dairenensis</name>
    <dbReference type="NCBI Taxonomy" id="1071378"/>
    <lineage>
        <taxon>Eukaryota</taxon>
        <taxon>Fungi</taxon>
        <taxon>Dikarya</taxon>
        <taxon>Ascomycota</taxon>
        <taxon>Saccharomycotina</taxon>
        <taxon>Saccharomycetes</taxon>
        <taxon>Saccharomycetales</taxon>
        <taxon>Saccharomycetaceae</taxon>
        <taxon>Naumovozyma</taxon>
    </lineage>
</organism>
<reference evidence="7 8" key="1">
    <citation type="journal article" date="2011" name="Proc. Natl. Acad. Sci. U.S.A.">
        <title>Evolutionary erosion of yeast sex chromosomes by mating-type switching accidents.</title>
        <authorList>
            <person name="Gordon J.L."/>
            <person name="Armisen D."/>
            <person name="Proux-Wera E."/>
            <person name="Oheigeartaigh S.S."/>
            <person name="Byrne K.P."/>
            <person name="Wolfe K.H."/>
        </authorList>
    </citation>
    <scope>NUCLEOTIDE SEQUENCE [LARGE SCALE GENOMIC DNA]</scope>
    <source>
        <strain evidence="8">ATCC 10597 / BCRC 20456 / CBS 421 / NBRC 0211 / NRRL Y-12639</strain>
    </source>
</reference>
<feature type="domain" description="C2H2-type" evidence="6">
    <location>
        <begin position="255"/>
        <end position="282"/>
    </location>
</feature>
<gene>
    <name evidence="7" type="primary">NDAI0B01940</name>
    <name evidence="7" type="ordered locus">NDAI_0B01940</name>
</gene>
<evidence type="ECO:0000256" key="1">
    <source>
        <dbReference type="ARBA" id="ARBA00022723"/>
    </source>
</evidence>
<dbReference type="EMBL" id="HE580268">
    <property type="protein sequence ID" value="CCD23229.1"/>
    <property type="molecule type" value="Genomic_DNA"/>
</dbReference>
<dbReference type="GO" id="GO:0000978">
    <property type="term" value="F:RNA polymerase II cis-regulatory region sequence-specific DNA binding"/>
    <property type="evidence" value="ECO:0007669"/>
    <property type="project" value="TreeGrafter"/>
</dbReference>
<dbReference type="PROSITE" id="PS00028">
    <property type="entry name" value="ZINC_FINGER_C2H2_1"/>
    <property type="match status" value="2"/>
</dbReference>
<dbReference type="SMART" id="SM00355">
    <property type="entry name" value="ZnF_C2H2"/>
    <property type="match status" value="2"/>
</dbReference>
<name>G0W618_NAUDC</name>
<dbReference type="eggNOG" id="KOG1721">
    <property type="taxonomic scope" value="Eukaryota"/>
</dbReference>
<dbReference type="Gene3D" id="3.30.160.60">
    <property type="entry name" value="Classic Zinc Finger"/>
    <property type="match status" value="2"/>
</dbReference>
<keyword evidence="2 4" id="KW-0863">Zinc-finger</keyword>
<evidence type="ECO:0000256" key="3">
    <source>
        <dbReference type="ARBA" id="ARBA00022833"/>
    </source>
</evidence>
<proteinExistence type="predicted"/>
<dbReference type="InterPro" id="IPR013087">
    <property type="entry name" value="Znf_C2H2_type"/>
</dbReference>
<evidence type="ECO:0000313" key="7">
    <source>
        <dbReference type="EMBL" id="CCD23229.1"/>
    </source>
</evidence>
<dbReference type="OMA" id="TQWITAN"/>
<evidence type="ECO:0000256" key="2">
    <source>
        <dbReference type="ARBA" id="ARBA00022771"/>
    </source>
</evidence>
<dbReference type="SUPFAM" id="SSF57667">
    <property type="entry name" value="beta-beta-alpha zinc fingers"/>
    <property type="match status" value="1"/>
</dbReference>